<feature type="domain" description="SPOR" evidence="1">
    <location>
        <begin position="62"/>
        <end position="145"/>
    </location>
</feature>
<protein>
    <recommendedName>
        <fullName evidence="1">SPOR domain-containing protein</fullName>
    </recommendedName>
</protein>
<dbReference type="EMBL" id="AP019416">
    <property type="protein sequence ID" value="BBI47857.1"/>
    <property type="molecule type" value="Genomic_DNA"/>
</dbReference>
<dbReference type="PROSITE" id="PS51724">
    <property type="entry name" value="SPOR"/>
    <property type="match status" value="1"/>
</dbReference>
<dbReference type="InterPro" id="IPR007730">
    <property type="entry name" value="SPOR-like_dom"/>
</dbReference>
<organism evidence="2 3">
    <name type="scientific">Vreelandella olivaria</name>
    <dbReference type="NCBI Taxonomy" id="390919"/>
    <lineage>
        <taxon>Bacteria</taxon>
        <taxon>Pseudomonadati</taxon>
        <taxon>Pseudomonadota</taxon>
        <taxon>Gammaproteobacteria</taxon>
        <taxon>Oceanospirillales</taxon>
        <taxon>Halomonadaceae</taxon>
        <taxon>Vreelandella</taxon>
    </lineage>
</organism>
<dbReference type="InterPro" id="IPR036680">
    <property type="entry name" value="SPOR-like_sf"/>
</dbReference>
<evidence type="ECO:0000259" key="1">
    <source>
        <dbReference type="PROSITE" id="PS51724"/>
    </source>
</evidence>
<keyword evidence="3" id="KW-1185">Reference proteome</keyword>
<dbReference type="Gene3D" id="3.30.70.1070">
    <property type="entry name" value="Sporulation related repeat"/>
    <property type="match status" value="1"/>
</dbReference>
<sequence>MVETTTLSPSANATPSTPVVDLEEQLADIVTIQRPPAASEEPQPDPLQAFIERERQMAAANNEVGGGWGVQVGAFSREAQARQLAQQAAQRIAQSLGGRVAVDTVEGQNPVYRARLMALDEQRARQACRELHSQGMDCMVVNASL</sequence>
<accession>A0ABM7GBB2</accession>
<dbReference type="Pfam" id="PF05036">
    <property type="entry name" value="SPOR"/>
    <property type="match status" value="1"/>
</dbReference>
<dbReference type="Proteomes" id="UP000289555">
    <property type="component" value="Chromosome"/>
</dbReference>
<evidence type="ECO:0000313" key="2">
    <source>
        <dbReference type="EMBL" id="BBI47857.1"/>
    </source>
</evidence>
<proteinExistence type="predicted"/>
<evidence type="ECO:0000313" key="3">
    <source>
        <dbReference type="Proteomes" id="UP000289555"/>
    </source>
</evidence>
<name>A0ABM7GBB2_9GAMM</name>
<reference evidence="3" key="1">
    <citation type="journal article" date="2019" name="Microbiol. Resour. Announc.">
        <title>Complete Genome Sequence of Halomonas olivaria, a Moderately Halophilic Bacterium Isolated from Olive Processing Effluents, Obtained by Nanopore Sequencing.</title>
        <authorList>
            <person name="Nagata S."/>
            <person name="Ii K.M."/>
            <person name="Tsukimi T."/>
            <person name="Miura M.C."/>
            <person name="Galipon J."/>
            <person name="Arakawa K."/>
        </authorList>
    </citation>
    <scope>NUCLEOTIDE SEQUENCE [LARGE SCALE GENOMIC DNA]</scope>
    <source>
        <strain evidence="3">TYRC17</strain>
    </source>
</reference>
<gene>
    <name evidence="2" type="ORF">HORIV_02780</name>
</gene>
<dbReference type="SUPFAM" id="SSF110997">
    <property type="entry name" value="Sporulation related repeat"/>
    <property type="match status" value="1"/>
</dbReference>